<reference evidence="7 8" key="1">
    <citation type="submission" date="2020-07" db="EMBL/GenBank/DDBJ databases">
        <title>Alkalicella. sp. LB2 genome.</title>
        <authorList>
            <person name="Postec A."/>
            <person name="Quemeneur M."/>
        </authorList>
    </citation>
    <scope>NUCLEOTIDE SEQUENCE [LARGE SCALE GENOMIC DNA]</scope>
    <source>
        <strain evidence="7 8">LB2</strain>
    </source>
</reference>
<proteinExistence type="predicted"/>
<dbReference type="GO" id="GO:0046872">
    <property type="term" value="F:metal ion binding"/>
    <property type="evidence" value="ECO:0007669"/>
    <property type="project" value="UniProtKB-KW"/>
</dbReference>
<dbReference type="EMBL" id="CP058559">
    <property type="protein sequence ID" value="QNO15091.1"/>
    <property type="molecule type" value="Genomic_DNA"/>
</dbReference>
<dbReference type="Pfam" id="PF01266">
    <property type="entry name" value="DAO"/>
    <property type="match status" value="1"/>
</dbReference>
<dbReference type="InterPro" id="IPR036922">
    <property type="entry name" value="Rieske_2Fe-2S_sf"/>
</dbReference>
<dbReference type="FunFam" id="2.102.10.10:FF:000014">
    <property type="entry name" value="Oxidoreductase, FAD dependent"/>
    <property type="match status" value="1"/>
</dbReference>
<evidence type="ECO:0000256" key="1">
    <source>
        <dbReference type="ARBA" id="ARBA00022714"/>
    </source>
</evidence>
<name>A0A7G9W8S9_ALKCA</name>
<dbReference type="PRINTS" id="PR00162">
    <property type="entry name" value="RIESKE"/>
</dbReference>
<dbReference type="Gene3D" id="2.102.10.10">
    <property type="entry name" value="Rieske [2Fe-2S] iron-sulphur domain"/>
    <property type="match status" value="1"/>
</dbReference>
<evidence type="ECO:0000259" key="6">
    <source>
        <dbReference type="PROSITE" id="PS51296"/>
    </source>
</evidence>
<dbReference type="Proteomes" id="UP000516160">
    <property type="component" value="Chromosome"/>
</dbReference>
<dbReference type="Gene3D" id="3.30.9.10">
    <property type="entry name" value="D-Amino Acid Oxidase, subunit A, domain 2"/>
    <property type="match status" value="1"/>
</dbReference>
<dbReference type="Gene3D" id="3.50.50.60">
    <property type="entry name" value="FAD/NAD(P)-binding domain"/>
    <property type="match status" value="1"/>
</dbReference>
<dbReference type="GO" id="GO:0005737">
    <property type="term" value="C:cytoplasm"/>
    <property type="evidence" value="ECO:0007669"/>
    <property type="project" value="TreeGrafter"/>
</dbReference>
<dbReference type="GO" id="GO:0016705">
    <property type="term" value="F:oxidoreductase activity, acting on paired donors, with incorporation or reduction of molecular oxygen"/>
    <property type="evidence" value="ECO:0007669"/>
    <property type="project" value="UniProtKB-ARBA"/>
</dbReference>
<dbReference type="PANTHER" id="PTHR13847">
    <property type="entry name" value="SARCOSINE DEHYDROGENASE-RELATED"/>
    <property type="match status" value="1"/>
</dbReference>
<dbReference type="InterPro" id="IPR005805">
    <property type="entry name" value="Rieske_Fe-S_prot_C"/>
</dbReference>
<dbReference type="InterPro" id="IPR006076">
    <property type="entry name" value="FAD-dep_OxRdtase"/>
</dbReference>
<dbReference type="KEGG" id="acae:HYG86_10120"/>
<evidence type="ECO:0000256" key="2">
    <source>
        <dbReference type="ARBA" id="ARBA00022723"/>
    </source>
</evidence>
<evidence type="ECO:0000313" key="8">
    <source>
        <dbReference type="Proteomes" id="UP000516160"/>
    </source>
</evidence>
<dbReference type="PANTHER" id="PTHR13847:SF274">
    <property type="entry name" value="RIESKE 2FE-2S IRON-SULFUR PROTEIN YHFW-RELATED"/>
    <property type="match status" value="1"/>
</dbReference>
<dbReference type="CDD" id="cd03477">
    <property type="entry name" value="Rieske_YhfW_C"/>
    <property type="match status" value="1"/>
</dbReference>
<protein>
    <submittedName>
        <fullName evidence="7">FAD-dependent oxidoreductase</fullName>
    </submittedName>
</protein>
<gene>
    <name evidence="7" type="ORF">HYG86_10120</name>
</gene>
<keyword evidence="1" id="KW-0001">2Fe-2S</keyword>
<organism evidence="7 8">
    <name type="scientific">Alkalicella caledoniensis</name>
    <dbReference type="NCBI Taxonomy" id="2731377"/>
    <lineage>
        <taxon>Bacteria</taxon>
        <taxon>Bacillati</taxon>
        <taxon>Bacillota</taxon>
        <taxon>Clostridia</taxon>
        <taxon>Eubacteriales</taxon>
        <taxon>Proteinivoracaceae</taxon>
        <taxon>Alkalicella</taxon>
    </lineage>
</organism>
<dbReference type="GO" id="GO:0051537">
    <property type="term" value="F:2 iron, 2 sulfur cluster binding"/>
    <property type="evidence" value="ECO:0007669"/>
    <property type="project" value="UniProtKB-KW"/>
</dbReference>
<sequence>MKLNFDISPKSFWIDSIPQPTLPSLQEDLNVDVAIVGGGMVGITTAFLLKKAGYSVAILESGSILKGTTGYTTAKITSQHNLIYDKLTKSLGQEKAWQYATANETAIKTISDIVTEHKIDCDFTRQNAYVFTQSDEYISQIEAETLRAVDLGIDATYTNELQIPIQVKAAIQFNNQAQFHPRKYLLALANQVNEKGDTIYENTRCVDIKENSVITDTGKKVTAKYIVIASHFPFYEGFGMYFTRLHPERSYVVGVKTKEDFAGGMYINAEEPTRSLRYTDFDGQKLVLVGGENHKTGQSKDTSMHYSNLLDFAREIYTVEDVPFHWSTQDLLTLDDIPYVGNLTAKHENIFVATGFGKWGMTNSTAASMIISDLITKGENPWLDVYNPSRFTPTASAKTFISENLNVAANLFTGKIATLSKHSEIEKGHAVVLEGGGQKLGCYKDEEGILHVVDTTCTHMGCELNWNNAEKSWDCPCHGSRFNHKGVVIEGPAYKNLSYKGNKVE</sequence>
<dbReference type="InterPro" id="IPR017941">
    <property type="entry name" value="Rieske_2Fe-2S"/>
</dbReference>
<keyword evidence="2" id="KW-0479">Metal-binding</keyword>
<dbReference type="GO" id="GO:0016020">
    <property type="term" value="C:membrane"/>
    <property type="evidence" value="ECO:0007669"/>
    <property type="project" value="InterPro"/>
</dbReference>
<keyword evidence="5" id="KW-1015">Disulfide bond</keyword>
<dbReference type="InterPro" id="IPR038010">
    <property type="entry name" value="YhfW_C"/>
</dbReference>
<dbReference type="InterPro" id="IPR036188">
    <property type="entry name" value="FAD/NAD-bd_sf"/>
</dbReference>
<dbReference type="Pfam" id="PF00355">
    <property type="entry name" value="Rieske"/>
    <property type="match status" value="1"/>
</dbReference>
<evidence type="ECO:0000256" key="4">
    <source>
        <dbReference type="ARBA" id="ARBA00023014"/>
    </source>
</evidence>
<keyword evidence="8" id="KW-1185">Reference proteome</keyword>
<dbReference type="AlphaFoldDB" id="A0A7G9W8S9"/>
<dbReference type="SUPFAM" id="SSF51905">
    <property type="entry name" value="FAD/NAD(P)-binding domain"/>
    <property type="match status" value="1"/>
</dbReference>
<evidence type="ECO:0000313" key="7">
    <source>
        <dbReference type="EMBL" id="QNO15091.1"/>
    </source>
</evidence>
<dbReference type="RefSeq" id="WP_213165455.1">
    <property type="nucleotide sequence ID" value="NZ_CP058559.1"/>
</dbReference>
<keyword evidence="4" id="KW-0411">Iron-sulfur</keyword>
<evidence type="ECO:0000256" key="5">
    <source>
        <dbReference type="ARBA" id="ARBA00023157"/>
    </source>
</evidence>
<keyword evidence="3" id="KW-0408">Iron</keyword>
<feature type="domain" description="Rieske" evidence="6">
    <location>
        <begin position="417"/>
        <end position="505"/>
    </location>
</feature>
<dbReference type="GO" id="GO:0004497">
    <property type="term" value="F:monooxygenase activity"/>
    <property type="evidence" value="ECO:0007669"/>
    <property type="project" value="UniProtKB-ARBA"/>
</dbReference>
<accession>A0A7G9W8S9</accession>
<evidence type="ECO:0000256" key="3">
    <source>
        <dbReference type="ARBA" id="ARBA00023004"/>
    </source>
</evidence>
<dbReference type="PROSITE" id="PS51296">
    <property type="entry name" value="RIESKE"/>
    <property type="match status" value="1"/>
</dbReference>
<dbReference type="SUPFAM" id="SSF50022">
    <property type="entry name" value="ISP domain"/>
    <property type="match status" value="1"/>
</dbReference>